<sequence>MLDAQFLRELVNFGFQYAKLNPTPLATATEDGTEAFLATLWQSNSTEAESIAVKAATGKLSELFAGFDTPEERLQWLKFATTLVQAVGHNLAPEETVDPVVVSALIELGAVYAQLNPTASSTEPPLNFFLDTLWQAQDEVGLQTGAEQLQAFIQDVANPTRLLKLATGLLRAMESLSLELPPDAQVLNALLELGKAYAVLDPIATTPEADEPLNFFLDTLWQAQDDAAIQKGTEELKQFLEDTNSPSLPLLKFGTNLLKAVGLTGQELQEEKQDSKFLGALIRLGSAYAALKPTTNSANEPLNFFLDTLWQFESEVDIQKGSEEFLFFIQDFDVPTELIDHQYKLLTALKMVPSLQDVVIQPSFIKDMAITSKSYATLELETEHQYKGFLHDLWKVHSEQELKDVAISFQNFILNPYNGYDLYASATRPGPGDGPEFNRCYDLVQAILTLLQGGIDLVFGEDRGLRQRYYEMQRDVHGLYQAHVEALQGNPQAEQRNIQQGLGTWTGHQERYNRLRQRLRELYDEFNENCDDMDKNYLKRFEPDIEILLNDAETYAEQEPPDQPDPNQISLPSWFSRLGIVLSGGALVVTRTAEVLSGFALRTLQAVAEAYGLILKFSQ</sequence>
<organism evidence="2">
    <name type="scientific">Leptolyngbya sp. NK1-12</name>
    <dbReference type="NCBI Taxonomy" id="2547451"/>
    <lineage>
        <taxon>Bacteria</taxon>
        <taxon>Bacillati</taxon>
        <taxon>Cyanobacteriota</taxon>
        <taxon>Cyanophyceae</taxon>
        <taxon>Leptolyngbyales</taxon>
        <taxon>Leptolyngbyaceae</taxon>
        <taxon>Leptolyngbya group</taxon>
        <taxon>Leptolyngbya</taxon>
    </lineage>
</organism>
<accession>A0AA96WVP1</accession>
<gene>
    <name evidence="2" type="ORF">HJG54_17790</name>
</gene>
<name>A0AA96WVP1_9CYAN</name>
<proteinExistence type="predicted"/>
<evidence type="ECO:0000256" key="1">
    <source>
        <dbReference type="SAM" id="Coils"/>
    </source>
</evidence>
<reference evidence="2" key="1">
    <citation type="submission" date="2020-05" db="EMBL/GenBank/DDBJ databases">
        <authorList>
            <person name="Zhu T."/>
            <person name="Keshari N."/>
            <person name="Lu X."/>
        </authorList>
    </citation>
    <scope>NUCLEOTIDE SEQUENCE</scope>
    <source>
        <strain evidence="2">NK1-12</strain>
    </source>
</reference>
<protein>
    <submittedName>
        <fullName evidence="2">Uncharacterized protein</fullName>
    </submittedName>
</protein>
<feature type="coiled-coil region" evidence="1">
    <location>
        <begin position="509"/>
        <end position="536"/>
    </location>
</feature>
<dbReference type="AlphaFoldDB" id="A0AA96WVP1"/>
<evidence type="ECO:0000313" key="2">
    <source>
        <dbReference type="EMBL" id="WNZ24522.1"/>
    </source>
</evidence>
<keyword evidence="1" id="KW-0175">Coiled coil</keyword>
<dbReference type="EMBL" id="CP053586">
    <property type="protein sequence ID" value="WNZ24522.1"/>
    <property type="molecule type" value="Genomic_DNA"/>
</dbReference>
<dbReference type="RefSeq" id="WP_316430359.1">
    <property type="nucleotide sequence ID" value="NZ_CP053586.1"/>
</dbReference>